<reference evidence="1" key="1">
    <citation type="journal article" date="2019" name="bioRxiv">
        <title>The Genome of the Zebra Mussel, Dreissena polymorpha: A Resource for Invasive Species Research.</title>
        <authorList>
            <person name="McCartney M.A."/>
            <person name="Auch B."/>
            <person name="Kono T."/>
            <person name="Mallez S."/>
            <person name="Zhang Y."/>
            <person name="Obille A."/>
            <person name="Becker A."/>
            <person name="Abrahante J.E."/>
            <person name="Garbe J."/>
            <person name="Badalamenti J.P."/>
            <person name="Herman A."/>
            <person name="Mangelson H."/>
            <person name="Liachko I."/>
            <person name="Sullivan S."/>
            <person name="Sone E.D."/>
            <person name="Koren S."/>
            <person name="Silverstein K.A.T."/>
            <person name="Beckman K.B."/>
            <person name="Gohl D.M."/>
        </authorList>
    </citation>
    <scope>NUCLEOTIDE SEQUENCE</scope>
    <source>
        <strain evidence="1">Duluth1</strain>
        <tissue evidence="1">Whole animal</tissue>
    </source>
</reference>
<evidence type="ECO:0000313" key="1">
    <source>
        <dbReference type="EMBL" id="KAH3804584.1"/>
    </source>
</evidence>
<protein>
    <submittedName>
        <fullName evidence="1">Uncharacterized protein</fullName>
    </submittedName>
</protein>
<dbReference type="EMBL" id="JAIWYP010000006">
    <property type="protein sequence ID" value="KAH3804584.1"/>
    <property type="molecule type" value="Genomic_DNA"/>
</dbReference>
<proteinExistence type="predicted"/>
<gene>
    <name evidence="1" type="ORF">DPMN_132871</name>
</gene>
<organism evidence="1 2">
    <name type="scientific">Dreissena polymorpha</name>
    <name type="common">Zebra mussel</name>
    <name type="synonym">Mytilus polymorpha</name>
    <dbReference type="NCBI Taxonomy" id="45954"/>
    <lineage>
        <taxon>Eukaryota</taxon>
        <taxon>Metazoa</taxon>
        <taxon>Spiralia</taxon>
        <taxon>Lophotrochozoa</taxon>
        <taxon>Mollusca</taxon>
        <taxon>Bivalvia</taxon>
        <taxon>Autobranchia</taxon>
        <taxon>Heteroconchia</taxon>
        <taxon>Euheterodonta</taxon>
        <taxon>Imparidentia</taxon>
        <taxon>Neoheterodontei</taxon>
        <taxon>Myida</taxon>
        <taxon>Dreissenoidea</taxon>
        <taxon>Dreissenidae</taxon>
        <taxon>Dreissena</taxon>
    </lineage>
</organism>
<comment type="caution">
    <text evidence="1">The sequence shown here is derived from an EMBL/GenBank/DDBJ whole genome shotgun (WGS) entry which is preliminary data.</text>
</comment>
<accession>A0A9D4FVX9</accession>
<dbReference type="AlphaFoldDB" id="A0A9D4FVX9"/>
<reference evidence="1" key="2">
    <citation type="submission" date="2020-11" db="EMBL/GenBank/DDBJ databases">
        <authorList>
            <person name="McCartney M.A."/>
            <person name="Auch B."/>
            <person name="Kono T."/>
            <person name="Mallez S."/>
            <person name="Becker A."/>
            <person name="Gohl D.M."/>
            <person name="Silverstein K.A.T."/>
            <person name="Koren S."/>
            <person name="Bechman K.B."/>
            <person name="Herman A."/>
            <person name="Abrahante J.E."/>
            <person name="Garbe J."/>
        </authorList>
    </citation>
    <scope>NUCLEOTIDE SEQUENCE</scope>
    <source>
        <strain evidence="1">Duluth1</strain>
        <tissue evidence="1">Whole animal</tissue>
    </source>
</reference>
<sequence length="66" mass="7783">MIYPTGHEELLRSDVTQCWEQKKDYGCYTSYVGAPQFVATNEKTKKKEEEEEDEVYLMVFSAMETF</sequence>
<name>A0A9D4FVX9_DREPO</name>
<evidence type="ECO:0000313" key="2">
    <source>
        <dbReference type="Proteomes" id="UP000828390"/>
    </source>
</evidence>
<dbReference type="Proteomes" id="UP000828390">
    <property type="component" value="Unassembled WGS sequence"/>
</dbReference>
<keyword evidence="2" id="KW-1185">Reference proteome</keyword>